<dbReference type="EMBL" id="HBDX01006305">
    <property type="protein sequence ID" value="CAD8224674.1"/>
    <property type="molecule type" value="Transcribed_RNA"/>
</dbReference>
<name>A0A7R9XT84_9CHLO</name>
<protein>
    <submittedName>
        <fullName evidence="2">Uncharacterized protein</fullName>
    </submittedName>
</protein>
<accession>A0A7R9XT84</accession>
<reference evidence="2" key="1">
    <citation type="submission" date="2021-01" db="EMBL/GenBank/DDBJ databases">
        <authorList>
            <person name="Corre E."/>
            <person name="Pelletier E."/>
            <person name="Niang G."/>
            <person name="Scheremetjew M."/>
            <person name="Finn R."/>
            <person name="Kale V."/>
            <person name="Holt S."/>
            <person name="Cochrane G."/>
            <person name="Meng A."/>
            <person name="Brown T."/>
            <person name="Cohen L."/>
        </authorList>
    </citation>
    <scope>NUCLEOTIDE SEQUENCE</scope>
    <source>
        <strain evidence="2">Clade-A-BCC118000</strain>
    </source>
</reference>
<sequence>MRDEIDDDTDRARACRGTCARCGREHAMARTAEAEAAARDVAERIRASGRMDYDATVADARFDAKYLETAEGGKMIGALVGRRKTTGERVTLKAFSGQLFGEWRVEGWAPPVGELTHDTAYYKSEHGKIKALSERIAKAEMEERMTRAEVREATAARDDEAKALAAEAKRAKEARRRARADGASDAIVETLDEESRASKRAMSTLKKARDAAVAPKLEILARLRARIDDMKSERKALSRALQDKIWEGYKLPSIGGQVRPLRDVFHPPVAALPCGCADCAAPKLLAWAHTLGITPTSIAEIWIGASRPRDFRVRGVAYGACRDKCVPIMGHMLCPEPPDARSVAATTPCRHR</sequence>
<proteinExistence type="predicted"/>
<evidence type="ECO:0000313" key="2">
    <source>
        <dbReference type="EMBL" id="CAD8224674.1"/>
    </source>
</evidence>
<organism evidence="2">
    <name type="scientific">Ostreococcus sp. 'lucimarinus'</name>
    <dbReference type="NCBI Taxonomy" id="242159"/>
    <lineage>
        <taxon>Eukaryota</taxon>
        <taxon>Viridiplantae</taxon>
        <taxon>Chlorophyta</taxon>
        <taxon>Mamiellophyceae</taxon>
        <taxon>Mamiellales</taxon>
        <taxon>Bathycoccaceae</taxon>
        <taxon>Ostreococcus</taxon>
    </lineage>
</organism>
<keyword evidence="1" id="KW-0175">Coiled coil</keyword>
<evidence type="ECO:0000256" key="1">
    <source>
        <dbReference type="SAM" id="Coils"/>
    </source>
</evidence>
<dbReference type="AlphaFoldDB" id="A0A7R9XT84"/>
<feature type="coiled-coil region" evidence="1">
    <location>
        <begin position="122"/>
        <end position="181"/>
    </location>
</feature>
<gene>
    <name evidence="2" type="ORF">OLUC0939_LOCUS5414</name>
</gene>